<dbReference type="Gene3D" id="3.40.50.1820">
    <property type="entry name" value="alpha/beta hydrolase"/>
    <property type="match status" value="1"/>
</dbReference>
<dbReference type="InterPro" id="IPR029058">
    <property type="entry name" value="AB_hydrolase_fold"/>
</dbReference>
<protein>
    <submittedName>
        <fullName evidence="2">Unannotated protein</fullName>
    </submittedName>
</protein>
<reference evidence="2" key="1">
    <citation type="submission" date="2020-05" db="EMBL/GenBank/DDBJ databases">
        <authorList>
            <person name="Chiriac C."/>
            <person name="Salcher M."/>
            <person name="Ghai R."/>
            <person name="Kavagutti S V."/>
        </authorList>
    </citation>
    <scope>NUCLEOTIDE SEQUENCE</scope>
</reference>
<dbReference type="SUPFAM" id="SSF53474">
    <property type="entry name" value="alpha/beta-Hydrolases"/>
    <property type="match status" value="1"/>
</dbReference>
<dbReference type="AlphaFoldDB" id="A0A6J7CRU4"/>
<feature type="domain" description="AB hydrolase-1" evidence="1">
    <location>
        <begin position="62"/>
        <end position="245"/>
    </location>
</feature>
<proteinExistence type="predicted"/>
<evidence type="ECO:0000313" key="2">
    <source>
        <dbReference type="EMBL" id="CAB4861147.1"/>
    </source>
</evidence>
<organism evidence="2">
    <name type="scientific">freshwater metagenome</name>
    <dbReference type="NCBI Taxonomy" id="449393"/>
    <lineage>
        <taxon>unclassified sequences</taxon>
        <taxon>metagenomes</taxon>
        <taxon>ecological metagenomes</taxon>
    </lineage>
</organism>
<name>A0A6J7CRU4_9ZZZZ</name>
<gene>
    <name evidence="2" type="ORF">UFOPK3444_00181</name>
</gene>
<dbReference type="Pfam" id="PF12697">
    <property type="entry name" value="Abhydrolase_6"/>
    <property type="match status" value="1"/>
</dbReference>
<dbReference type="InterPro" id="IPR000073">
    <property type="entry name" value="AB_hydrolase_1"/>
</dbReference>
<dbReference type="EMBL" id="CAFBLU010000002">
    <property type="protein sequence ID" value="CAB4861147.1"/>
    <property type="molecule type" value="Genomic_DNA"/>
</dbReference>
<sequence>MKITARRAAIAAIAAFALVPASASGAVKETYTTVTSSVSSGPTDCNKMRVLKMGPTTAKSVLVLVPGFLGGSGDFRVIGRRLATKFKSLQIWGIDRRSQCLEDVYGFSTGIPKDALGYYYFNEALNGRHFTPPAEGSAGVEAARTWGLKTTLEDIRSVVLAAKVGGRKVILGGHSLGASLTTQYATWDFNGKPGYRDVAGLVLVDGGSRGTFGAAPDQAKINEDISALSTGLPFSQILPGAPTYLTGILPEMAAVYATKEPKANGALQGLLNAVGFGAFTRPVIAGVGKLTNEGGLGYGFDRDTSPASFALFHMNMGSIKEPTVSTAAGGWTDGGITDLADLKVLFGVEPGNFVEWYFPKRLGIEVGAATNLSRNSITDNLGLRPWHWADVTTPLYAFETGLTCADRPAITPGDAATVTAMTAWINTHKTTDCGVLTGARSFKTGSKITKATFVSDHNQEHLDPLVARATSNKFQTTLVTYLRSLKVS</sequence>
<accession>A0A6J7CRU4</accession>
<evidence type="ECO:0000259" key="1">
    <source>
        <dbReference type="Pfam" id="PF12697"/>
    </source>
</evidence>